<dbReference type="InterPro" id="IPR016166">
    <property type="entry name" value="FAD-bd_PCMH"/>
</dbReference>
<dbReference type="EMBL" id="JFJN01000021">
    <property type="protein sequence ID" value="EZH82352.1"/>
    <property type="molecule type" value="Genomic_DNA"/>
</dbReference>
<sequence>MRLALVLLLFLCHCVHATETVNDVTGMNPIEVAQVLAPTELEQIVEAVRGHSGPIAIGGGRYSMGGQTATEQALQLDMRRFNQVLEFSAERREIRVQAGITWREILEHIDPHGLSPQIMQSYANFTVGGALSVNAHGRYVGQGPLVLGVRSLRLVLADGQVVDASPTHNAELFYGAIGGYGGLGVIVEATLPLVENSKLVRQTQLMPLSDYAQFFASQVRGNPDMVMHNGILYTDDYDSVRAVSYLRTDAPLTVTERLVPLDRDYKTMRAALAVASSNGGAKVRESVVDPLLLKRPQVQWRNHEASLDVRELQPISGPDYSYVLQEYFVPEAQLAPFVAGMKAVLKAHKVKVANISIRHAKADPGTLLAWAREDTFALVIYYRQGVSPSERAAVGDWTRQLIDLAIAHQGSYYLPYQIHASRKQFLAAYPRAEEFFALKKRVDPTNKFRNKLWDAYYLQPSGQTAAASDL</sequence>
<evidence type="ECO:0000313" key="6">
    <source>
        <dbReference type="EMBL" id="EZH82352.1"/>
    </source>
</evidence>
<dbReference type="Gene3D" id="1.10.45.10">
    <property type="entry name" value="Vanillyl-alcohol Oxidase, Chain A, domain 4"/>
    <property type="match status" value="1"/>
</dbReference>
<feature type="domain" description="FAD-binding PCMH-type" evidence="5">
    <location>
        <begin position="27"/>
        <end position="196"/>
    </location>
</feature>
<evidence type="ECO:0000259" key="5">
    <source>
        <dbReference type="PROSITE" id="PS51387"/>
    </source>
</evidence>
<evidence type="ECO:0000313" key="7">
    <source>
        <dbReference type="Proteomes" id="UP000023842"/>
    </source>
</evidence>
<name>A0ABP3BYU7_9GAMM</name>
<dbReference type="Pfam" id="PF01565">
    <property type="entry name" value="FAD_binding_4"/>
    <property type="match status" value="1"/>
</dbReference>
<protein>
    <submittedName>
        <fullName evidence="6">FAD-binding protein</fullName>
    </submittedName>
</protein>
<dbReference type="PANTHER" id="PTHR43762:SF1">
    <property type="entry name" value="D-ARABINONO-1,4-LACTONE OXIDASE"/>
    <property type="match status" value="1"/>
</dbReference>
<feature type="chain" id="PRO_5046256120" evidence="4">
    <location>
        <begin position="18"/>
        <end position="470"/>
    </location>
</feature>
<dbReference type="Pfam" id="PF04030">
    <property type="entry name" value="ALO"/>
    <property type="match status" value="1"/>
</dbReference>
<dbReference type="InterPro" id="IPR010031">
    <property type="entry name" value="FAD_lactone_oxidase-like"/>
</dbReference>
<gene>
    <name evidence="6" type="ORF">AU05_07715</name>
</gene>
<accession>A0ABP3BYU7</accession>
<proteinExistence type="predicted"/>
<dbReference type="SUPFAM" id="SSF56176">
    <property type="entry name" value="FAD-binding/transporter-associated domain-like"/>
    <property type="match status" value="1"/>
</dbReference>
<keyword evidence="3" id="KW-0560">Oxidoreductase</keyword>
<dbReference type="InterPro" id="IPR007173">
    <property type="entry name" value="ALO_C"/>
</dbReference>
<dbReference type="RefSeq" id="WP_037000249.1">
    <property type="nucleotide sequence ID" value="NZ_JFJN01000021.1"/>
</dbReference>
<keyword evidence="1" id="KW-0285">Flavoprotein</keyword>
<dbReference type="InterPro" id="IPR016171">
    <property type="entry name" value="Vanillyl_alc_oxidase_C-sub2"/>
</dbReference>
<organism evidence="6 7">
    <name type="scientific">Ectopseudomonas composti</name>
    <dbReference type="NCBI Taxonomy" id="658457"/>
    <lineage>
        <taxon>Bacteria</taxon>
        <taxon>Pseudomonadati</taxon>
        <taxon>Pseudomonadota</taxon>
        <taxon>Gammaproteobacteria</taxon>
        <taxon>Pseudomonadales</taxon>
        <taxon>Pseudomonadaceae</taxon>
        <taxon>Ectopseudomonas</taxon>
    </lineage>
</organism>
<keyword evidence="4" id="KW-0732">Signal</keyword>
<dbReference type="PROSITE" id="PS51387">
    <property type="entry name" value="FAD_PCMH"/>
    <property type="match status" value="1"/>
</dbReference>
<evidence type="ECO:0000256" key="2">
    <source>
        <dbReference type="ARBA" id="ARBA00022827"/>
    </source>
</evidence>
<feature type="signal peptide" evidence="4">
    <location>
        <begin position="1"/>
        <end position="17"/>
    </location>
</feature>
<evidence type="ECO:0000256" key="4">
    <source>
        <dbReference type="SAM" id="SignalP"/>
    </source>
</evidence>
<keyword evidence="2" id="KW-0274">FAD</keyword>
<dbReference type="InterPro" id="IPR016169">
    <property type="entry name" value="FAD-bd_PCMH_sub2"/>
</dbReference>
<reference evidence="7" key="1">
    <citation type="journal article" date="2014" name="Genome Announc.">
        <title>Draft Genome Sequence of the algae degrading bacterium Pseudomonas mendocina AD6.</title>
        <authorList>
            <person name="Barney B.M."/>
            <person name="Lenneman E.M."/>
        </authorList>
    </citation>
    <scope>NUCLEOTIDE SEQUENCE [LARGE SCALE GENOMIC DNA]</scope>
    <source>
        <strain evidence="7">AD6</strain>
    </source>
</reference>
<dbReference type="SUPFAM" id="SSF55103">
    <property type="entry name" value="FAD-linked oxidases, C-terminal domain"/>
    <property type="match status" value="1"/>
</dbReference>
<evidence type="ECO:0000256" key="3">
    <source>
        <dbReference type="ARBA" id="ARBA00023002"/>
    </source>
</evidence>
<dbReference type="PANTHER" id="PTHR43762">
    <property type="entry name" value="L-GULONOLACTONE OXIDASE"/>
    <property type="match status" value="1"/>
</dbReference>
<dbReference type="InterPro" id="IPR036318">
    <property type="entry name" value="FAD-bd_PCMH-like_sf"/>
</dbReference>
<keyword evidence="7" id="KW-1185">Reference proteome</keyword>
<dbReference type="InterPro" id="IPR016164">
    <property type="entry name" value="FAD-linked_Oxase-like_C"/>
</dbReference>
<evidence type="ECO:0000256" key="1">
    <source>
        <dbReference type="ARBA" id="ARBA00022630"/>
    </source>
</evidence>
<dbReference type="Gene3D" id="3.30.465.10">
    <property type="match status" value="1"/>
</dbReference>
<comment type="caution">
    <text evidence="6">The sequence shown here is derived from an EMBL/GenBank/DDBJ whole genome shotgun (WGS) entry which is preliminary data.</text>
</comment>
<dbReference type="Proteomes" id="UP000023842">
    <property type="component" value="Unassembled WGS sequence"/>
</dbReference>
<dbReference type="InterPro" id="IPR006094">
    <property type="entry name" value="Oxid_FAD_bind_N"/>
</dbReference>